<dbReference type="InterPro" id="IPR001214">
    <property type="entry name" value="SET_dom"/>
</dbReference>
<dbReference type="PANTHER" id="PTHR46223:SF3">
    <property type="entry name" value="HISTONE-LYSINE N-METHYLTRANSFERASE SET-23"/>
    <property type="match status" value="1"/>
</dbReference>
<dbReference type="InterPro" id="IPR003616">
    <property type="entry name" value="Post-SET_dom"/>
</dbReference>
<evidence type="ECO:0000259" key="8">
    <source>
        <dbReference type="PROSITE" id="PS50280"/>
    </source>
</evidence>
<dbReference type="SMART" id="SM00508">
    <property type="entry name" value="PostSET"/>
    <property type="match status" value="2"/>
</dbReference>
<dbReference type="Pfam" id="PF00856">
    <property type="entry name" value="SET"/>
    <property type="match status" value="1"/>
</dbReference>
<keyword evidence="2" id="KW-0158">Chromosome</keyword>
<dbReference type="EMBL" id="LVZM01023638">
    <property type="protein sequence ID" value="OUC39839.1"/>
    <property type="molecule type" value="Genomic_DNA"/>
</dbReference>
<comment type="caution">
    <text evidence="11">The sequence shown here is derived from an EMBL/GenBank/DDBJ whole genome shotgun (WGS) entry which is preliminary data.</text>
</comment>
<evidence type="ECO:0000259" key="10">
    <source>
        <dbReference type="PROSITE" id="PS50868"/>
    </source>
</evidence>
<gene>
    <name evidence="11" type="ORF">D917_04570</name>
</gene>
<dbReference type="GO" id="GO:0005694">
    <property type="term" value="C:chromosome"/>
    <property type="evidence" value="ECO:0007669"/>
    <property type="project" value="UniProtKB-SubCell"/>
</dbReference>
<dbReference type="PROSITE" id="PS50868">
    <property type="entry name" value="POST_SET"/>
    <property type="match status" value="1"/>
</dbReference>
<dbReference type="PROSITE" id="PS50280">
    <property type="entry name" value="SET"/>
    <property type="match status" value="1"/>
</dbReference>
<evidence type="ECO:0000313" key="12">
    <source>
        <dbReference type="Proteomes" id="UP000243006"/>
    </source>
</evidence>
<dbReference type="PANTHER" id="PTHR46223">
    <property type="entry name" value="HISTONE-LYSINE N-METHYLTRANSFERASE SUV39H"/>
    <property type="match status" value="1"/>
</dbReference>
<evidence type="ECO:0000259" key="9">
    <source>
        <dbReference type="PROSITE" id="PS50867"/>
    </source>
</evidence>
<reference evidence="11 12" key="1">
    <citation type="submission" date="2015-04" db="EMBL/GenBank/DDBJ databases">
        <title>Draft genome of the roundworm Trichinella nativa.</title>
        <authorList>
            <person name="Mitreva M."/>
        </authorList>
    </citation>
    <scope>NUCLEOTIDE SEQUENCE [LARGE SCALE GENOMIC DNA]</scope>
    <source>
        <strain evidence="11 12">ISS45</strain>
    </source>
</reference>
<dbReference type="Pfam" id="PF10221">
    <property type="entry name" value="Mat89Bb"/>
    <property type="match status" value="1"/>
</dbReference>
<evidence type="ECO:0000256" key="2">
    <source>
        <dbReference type="ARBA" id="ARBA00022454"/>
    </source>
</evidence>
<accession>A0A1Y3E891</accession>
<organism evidence="11 12">
    <name type="scientific">Trichinella nativa</name>
    <dbReference type="NCBI Taxonomy" id="6335"/>
    <lineage>
        <taxon>Eukaryota</taxon>
        <taxon>Metazoa</taxon>
        <taxon>Ecdysozoa</taxon>
        <taxon>Nematoda</taxon>
        <taxon>Enoplea</taxon>
        <taxon>Dorylaimia</taxon>
        <taxon>Trichinellida</taxon>
        <taxon>Trichinellidae</taxon>
        <taxon>Trichinella</taxon>
    </lineage>
</organism>
<dbReference type="AlphaFoldDB" id="A0A1Y3E891"/>
<dbReference type="InterPro" id="IPR050973">
    <property type="entry name" value="H3K9_Histone-Lys_N-MTase"/>
</dbReference>
<feature type="domain" description="SET" evidence="8">
    <location>
        <begin position="288"/>
        <end position="415"/>
    </location>
</feature>
<dbReference type="GO" id="GO:0005634">
    <property type="term" value="C:nucleus"/>
    <property type="evidence" value="ECO:0007669"/>
    <property type="project" value="InterPro"/>
</dbReference>
<dbReference type="InterPro" id="IPR046341">
    <property type="entry name" value="SET_dom_sf"/>
</dbReference>
<comment type="subcellular location">
    <subcellularLocation>
        <location evidence="1">Chromosome</location>
    </subcellularLocation>
</comment>
<feature type="domain" description="Post-SET" evidence="10">
    <location>
        <begin position="424"/>
        <end position="440"/>
    </location>
</feature>
<evidence type="ECO:0000256" key="6">
    <source>
        <dbReference type="ARBA" id="ARBA00022723"/>
    </source>
</evidence>
<dbReference type="Gene3D" id="2.170.270.10">
    <property type="entry name" value="SET domain"/>
    <property type="match status" value="1"/>
</dbReference>
<evidence type="ECO:0000256" key="3">
    <source>
        <dbReference type="ARBA" id="ARBA00022603"/>
    </source>
</evidence>
<evidence type="ECO:0000256" key="5">
    <source>
        <dbReference type="ARBA" id="ARBA00022691"/>
    </source>
</evidence>
<dbReference type="GO" id="GO:0042054">
    <property type="term" value="F:histone methyltransferase activity"/>
    <property type="evidence" value="ECO:0007669"/>
    <property type="project" value="InterPro"/>
</dbReference>
<evidence type="ECO:0000256" key="1">
    <source>
        <dbReference type="ARBA" id="ARBA00004286"/>
    </source>
</evidence>
<dbReference type="SUPFAM" id="SSF82199">
    <property type="entry name" value="SET domain"/>
    <property type="match status" value="1"/>
</dbReference>
<keyword evidence="7" id="KW-0862">Zinc</keyword>
<protein>
    <submittedName>
        <fullName evidence="11">SET domain protein</fullName>
    </submittedName>
</protein>
<evidence type="ECO:0000313" key="11">
    <source>
        <dbReference type="EMBL" id="OUC39839.1"/>
    </source>
</evidence>
<dbReference type="GO" id="GO:0032259">
    <property type="term" value="P:methylation"/>
    <property type="evidence" value="ECO:0007669"/>
    <property type="project" value="UniProtKB-KW"/>
</dbReference>
<keyword evidence="6" id="KW-0479">Metal-binding</keyword>
<dbReference type="InterPro" id="IPR019355">
    <property type="entry name" value="Cell_cycle_regulator_Mat89Bb"/>
</dbReference>
<dbReference type="PROSITE" id="PS50867">
    <property type="entry name" value="PRE_SET"/>
    <property type="match status" value="1"/>
</dbReference>
<evidence type="ECO:0000256" key="4">
    <source>
        <dbReference type="ARBA" id="ARBA00022679"/>
    </source>
</evidence>
<dbReference type="SMART" id="SM00317">
    <property type="entry name" value="SET"/>
    <property type="match status" value="1"/>
</dbReference>
<dbReference type="GO" id="GO:0008270">
    <property type="term" value="F:zinc ion binding"/>
    <property type="evidence" value="ECO:0007669"/>
    <property type="project" value="InterPro"/>
</dbReference>
<dbReference type="InterPro" id="IPR007728">
    <property type="entry name" value="Pre-SET_dom"/>
</dbReference>
<evidence type="ECO:0000256" key="7">
    <source>
        <dbReference type="ARBA" id="ARBA00022833"/>
    </source>
</evidence>
<dbReference type="Pfam" id="PF05033">
    <property type="entry name" value="Pre-SET"/>
    <property type="match status" value="1"/>
</dbReference>
<sequence>MRKKILTECDQEECRRVLLDINTSFLKNEPLPSGNCKKMAGMTPKQQYSVLWAELNKYVSTYAHHSKAHESLLVALQQVTQKSGTVQKESKQSSIQKLKTAVHQMELIEQALADEAGLLCGKQSLLDYFSQVHHEEHYTKWRDFEGRITMNAGAFVDNCVSNMNMITLCLLDLFFLRSLIVWFPKFPVSTIEMTEDTLTFQYVIENIPGPGADEDLFEHTLLGCNCRSYCRSSTGCSCQPYGENYNEQSLLIQDRLRSRFDRPVIECGANCTCGPGCGNRVVQNGISIPVEIFHTNSAKGYGLRCSSAIREGQFVVTYAGEVIGVDEGRDRLAAAYGAEQPCFLFTLREQAENCSSPLLTYIDASFYGNIGRFVNHSCEPNLNIVVVRYSTSVPHLAMFANRDIVEFEELCYSYGTFRSQSTQARKVCLCGTSNCVGYLPCDFD</sequence>
<proteinExistence type="predicted"/>
<dbReference type="Proteomes" id="UP000243006">
    <property type="component" value="Unassembled WGS sequence"/>
</dbReference>
<keyword evidence="3" id="KW-0489">Methyltransferase</keyword>
<keyword evidence="5" id="KW-0949">S-adenosyl-L-methionine</keyword>
<feature type="domain" description="Pre-SET" evidence="9">
    <location>
        <begin position="222"/>
        <end position="285"/>
    </location>
</feature>
<keyword evidence="4" id="KW-0808">Transferase</keyword>
<name>A0A1Y3E891_9BILA</name>